<dbReference type="Proteomes" id="UP000676776">
    <property type="component" value="Unassembled WGS sequence"/>
</dbReference>
<feature type="chain" id="PRO_5045522199" description="Erythromycin esterase" evidence="1">
    <location>
        <begin position="21"/>
        <end position="418"/>
    </location>
</feature>
<dbReference type="SUPFAM" id="SSF159501">
    <property type="entry name" value="EreA/ChaN-like"/>
    <property type="match status" value="1"/>
</dbReference>
<keyword evidence="3" id="KW-1185">Reference proteome</keyword>
<proteinExistence type="predicted"/>
<evidence type="ECO:0000313" key="3">
    <source>
        <dbReference type="Proteomes" id="UP000676776"/>
    </source>
</evidence>
<keyword evidence="1" id="KW-0732">Signal</keyword>
<evidence type="ECO:0000256" key="1">
    <source>
        <dbReference type="SAM" id="SignalP"/>
    </source>
</evidence>
<evidence type="ECO:0008006" key="4">
    <source>
        <dbReference type="Google" id="ProtNLM"/>
    </source>
</evidence>
<gene>
    <name evidence="2" type="ORF">J4050_11590</name>
</gene>
<dbReference type="EMBL" id="JAGEVF010000009">
    <property type="protein sequence ID" value="MBO3117395.1"/>
    <property type="molecule type" value="Genomic_DNA"/>
</dbReference>
<evidence type="ECO:0000313" key="2">
    <source>
        <dbReference type="EMBL" id="MBO3117395.1"/>
    </source>
</evidence>
<comment type="caution">
    <text evidence="2">The sequence shown here is derived from an EMBL/GenBank/DDBJ whole genome shotgun (WGS) entry which is preliminary data.</text>
</comment>
<dbReference type="RefSeq" id="WP_208154748.1">
    <property type="nucleotide sequence ID" value="NZ_JAGEVF010000009.1"/>
</dbReference>
<sequence length="418" mass="48099">MNRILHIIILALASFSILNAQDSLTVVQLESITYAFDVKDGKLTGKGKAFLEQELAQAQFTMIGEYHGSKRISEFTNAIIPVLDKHNYKTMALEVGPVVGGILNSFKDNVAADLKSIHNKYYTKETDGTIYTSFPFFDTEEDAEFLQTAKDNSWNVFGIDQEYYDSYVMLADKMYNNLSKQAQNAHNELYMKTVSKLKKFYEDDSNDRKNLHLALSGSQLYTKFISIMATEAKNLEIIEALAKSSDIYMLNEQKKWYENNATRIRYMKSRLNAGLARLNFNVTTDKLLIKMGGYHLSKGFSPLGLYEVGNTLNELAEYNGNTALNIGFISRYTKDKDTVVDNYKSKNTYYKNHKQFLQMGKKDEWVVIDLRRLIKEYFYYPKKFSLNKQMVDLVQRYDLLIIPKMEVAGTPNFDLNSN</sequence>
<organism evidence="2 3">
    <name type="scientific">Winogradskyella pelagia</name>
    <dbReference type="NCBI Taxonomy" id="2819984"/>
    <lineage>
        <taxon>Bacteria</taxon>
        <taxon>Pseudomonadati</taxon>
        <taxon>Bacteroidota</taxon>
        <taxon>Flavobacteriia</taxon>
        <taxon>Flavobacteriales</taxon>
        <taxon>Flavobacteriaceae</taxon>
        <taxon>Winogradskyella</taxon>
    </lineage>
</organism>
<reference evidence="2 3" key="1">
    <citation type="submission" date="2021-03" db="EMBL/GenBank/DDBJ databases">
        <title>Winogradskyella sp. nov., isolated from costal sediment.</title>
        <authorList>
            <person name="Gao C."/>
        </authorList>
    </citation>
    <scope>NUCLEOTIDE SEQUENCE [LARGE SCALE GENOMIC DNA]</scope>
    <source>
        <strain evidence="2 3">DF17</strain>
    </source>
</reference>
<feature type="signal peptide" evidence="1">
    <location>
        <begin position="1"/>
        <end position="20"/>
    </location>
</feature>
<accession>A0ABS3T3R8</accession>
<name>A0ABS3T3R8_9FLAO</name>
<protein>
    <recommendedName>
        <fullName evidence="4">Erythromycin esterase</fullName>
    </recommendedName>
</protein>